<reference evidence="4" key="1">
    <citation type="submission" date="2012-12" db="EMBL/GenBank/DDBJ databases">
        <authorList>
            <person name="Hellsten U."/>
            <person name="Grimwood J."/>
            <person name="Chapman J.A."/>
            <person name="Shapiro H."/>
            <person name="Aerts A."/>
            <person name="Otillar R.P."/>
            <person name="Terry A.Y."/>
            <person name="Boore J.L."/>
            <person name="Simakov O."/>
            <person name="Marletaz F."/>
            <person name="Cho S.-J."/>
            <person name="Edsinger-Gonzales E."/>
            <person name="Havlak P."/>
            <person name="Kuo D.-H."/>
            <person name="Larsson T."/>
            <person name="Lv J."/>
            <person name="Arendt D."/>
            <person name="Savage R."/>
            <person name="Osoegawa K."/>
            <person name="de Jong P."/>
            <person name="Lindberg D.R."/>
            <person name="Seaver E.C."/>
            <person name="Weisblat D.A."/>
            <person name="Putnam N.H."/>
            <person name="Grigoriev I.V."/>
            <person name="Rokhsar D.S."/>
        </authorList>
    </citation>
    <scope>NUCLEOTIDE SEQUENCE</scope>
    <source>
        <strain evidence="4">I ESC-2004</strain>
    </source>
</reference>
<dbReference type="AlphaFoldDB" id="R7U2U2"/>
<dbReference type="Pfam" id="PF12796">
    <property type="entry name" value="Ank_2"/>
    <property type="match status" value="1"/>
</dbReference>
<evidence type="ECO:0000313" key="3">
    <source>
        <dbReference type="EnsemblMetazoa" id="CapteP124422"/>
    </source>
</evidence>
<evidence type="ECO:0000313" key="2">
    <source>
        <dbReference type="EMBL" id="ELT97976.1"/>
    </source>
</evidence>
<dbReference type="Gene3D" id="1.25.40.20">
    <property type="entry name" value="Ankyrin repeat-containing domain"/>
    <property type="match status" value="1"/>
</dbReference>
<reference evidence="3" key="3">
    <citation type="submission" date="2015-06" db="UniProtKB">
        <authorList>
            <consortium name="EnsemblMetazoa"/>
        </authorList>
    </citation>
    <scope>IDENTIFICATION</scope>
</reference>
<feature type="repeat" description="ANK" evidence="1">
    <location>
        <begin position="28"/>
        <end position="60"/>
    </location>
</feature>
<dbReference type="SUPFAM" id="SSF48403">
    <property type="entry name" value="Ankyrin repeat"/>
    <property type="match status" value="1"/>
</dbReference>
<dbReference type="EnsemblMetazoa" id="CapteT124422">
    <property type="protein sequence ID" value="CapteP124422"/>
    <property type="gene ID" value="CapteG124422"/>
</dbReference>
<dbReference type="EMBL" id="AMQN01049324">
    <property type="status" value="NOT_ANNOTATED_CDS"/>
    <property type="molecule type" value="Genomic_DNA"/>
</dbReference>
<dbReference type="PANTHER" id="PTHR24183:SF1">
    <property type="entry name" value="FIBRONECTIN TYPE 3 AND ANKYRIN REPEAT DOMAINS PROTEIN 1"/>
    <property type="match status" value="1"/>
</dbReference>
<dbReference type="InterPro" id="IPR002110">
    <property type="entry name" value="Ankyrin_rpt"/>
</dbReference>
<dbReference type="PROSITE" id="PS50297">
    <property type="entry name" value="ANK_REP_REGION"/>
    <property type="match status" value="1"/>
</dbReference>
<dbReference type="Proteomes" id="UP000014760">
    <property type="component" value="Unassembled WGS sequence"/>
</dbReference>
<protein>
    <submittedName>
        <fullName evidence="2 3">Uncharacterized protein</fullName>
    </submittedName>
</protein>
<evidence type="ECO:0000256" key="1">
    <source>
        <dbReference type="PROSITE-ProRule" id="PRU00023"/>
    </source>
</evidence>
<sequence>MDAIKVGDLEKVRSFINEKMDLDFNGEDGYTPLICAIIHNNLNMVALLIENGADQNYRSAIGYTPIMYSIIYKNENILNLLLDSSVELHINSQVHEANALVLAIRDGNISFVRKLLAHGSDPCFSFNGKSSLEVVVDSCCENMEEILQLLIAFGADPWKCPASSDANIEDILDSARGRVGLLARQVSLYVRKILPNENVVSEIRALPLLKHRDKELLVNVDLVLAERSAKYPTI</sequence>
<dbReference type="STRING" id="283909.R7U2U2"/>
<evidence type="ECO:0000313" key="4">
    <source>
        <dbReference type="Proteomes" id="UP000014760"/>
    </source>
</evidence>
<dbReference type="OrthoDB" id="448455at2759"/>
<keyword evidence="4" id="KW-1185">Reference proteome</keyword>
<dbReference type="PANTHER" id="PTHR24183">
    <property type="entry name" value="FIBRONECTIN TYPE 3 AND ANKYRIN REPEAT DOMAINS PROTEIN 1"/>
    <property type="match status" value="1"/>
</dbReference>
<dbReference type="HOGENOM" id="CLU_1186020_0_0_1"/>
<dbReference type="GO" id="GO:0005634">
    <property type="term" value="C:nucleus"/>
    <property type="evidence" value="ECO:0007669"/>
    <property type="project" value="TreeGrafter"/>
</dbReference>
<accession>R7U2U2</accession>
<dbReference type="EMBL" id="KB308355">
    <property type="protein sequence ID" value="ELT97976.1"/>
    <property type="molecule type" value="Genomic_DNA"/>
</dbReference>
<dbReference type="OMA" id="QCVKNLM"/>
<dbReference type="InterPro" id="IPR036770">
    <property type="entry name" value="Ankyrin_rpt-contain_sf"/>
</dbReference>
<dbReference type="GO" id="GO:0042981">
    <property type="term" value="P:regulation of apoptotic process"/>
    <property type="evidence" value="ECO:0007669"/>
    <property type="project" value="TreeGrafter"/>
</dbReference>
<dbReference type="PROSITE" id="PS50088">
    <property type="entry name" value="ANK_REPEAT"/>
    <property type="match status" value="1"/>
</dbReference>
<gene>
    <name evidence="2" type="ORF">CAPTEDRAFT_124422</name>
</gene>
<dbReference type="SMART" id="SM00248">
    <property type="entry name" value="ANK"/>
    <property type="match status" value="4"/>
</dbReference>
<name>R7U2U2_CAPTE</name>
<keyword evidence="1" id="KW-0040">ANK repeat</keyword>
<reference evidence="2 4" key="2">
    <citation type="journal article" date="2013" name="Nature">
        <title>Insights into bilaterian evolution from three spiralian genomes.</title>
        <authorList>
            <person name="Simakov O."/>
            <person name="Marletaz F."/>
            <person name="Cho S.J."/>
            <person name="Edsinger-Gonzales E."/>
            <person name="Havlak P."/>
            <person name="Hellsten U."/>
            <person name="Kuo D.H."/>
            <person name="Larsson T."/>
            <person name="Lv J."/>
            <person name="Arendt D."/>
            <person name="Savage R."/>
            <person name="Osoegawa K."/>
            <person name="de Jong P."/>
            <person name="Grimwood J."/>
            <person name="Chapman J.A."/>
            <person name="Shapiro H."/>
            <person name="Aerts A."/>
            <person name="Otillar R.P."/>
            <person name="Terry A.Y."/>
            <person name="Boore J.L."/>
            <person name="Grigoriev I.V."/>
            <person name="Lindberg D.R."/>
            <person name="Seaver E.C."/>
            <person name="Weisblat D.A."/>
            <person name="Putnam N.H."/>
            <person name="Rokhsar D.S."/>
        </authorList>
    </citation>
    <scope>NUCLEOTIDE SEQUENCE</scope>
    <source>
        <strain evidence="2 4">I ESC-2004</strain>
    </source>
</reference>
<organism evidence="2">
    <name type="scientific">Capitella teleta</name>
    <name type="common">Polychaete worm</name>
    <dbReference type="NCBI Taxonomy" id="283909"/>
    <lineage>
        <taxon>Eukaryota</taxon>
        <taxon>Metazoa</taxon>
        <taxon>Spiralia</taxon>
        <taxon>Lophotrochozoa</taxon>
        <taxon>Annelida</taxon>
        <taxon>Polychaeta</taxon>
        <taxon>Sedentaria</taxon>
        <taxon>Scolecida</taxon>
        <taxon>Capitellidae</taxon>
        <taxon>Capitella</taxon>
    </lineage>
</organism>
<proteinExistence type="predicted"/>